<sequence length="68" mass="7495">MVRVNGLSDALTEAENFRDSAVSEINSAIDTLSDIDFEVNTEEDVQYIQSEIKSAIDSLKEALNTLES</sequence>
<dbReference type="EMBL" id="SZPU01000143">
    <property type="protein sequence ID" value="TKI53076.1"/>
    <property type="molecule type" value="Genomic_DNA"/>
</dbReference>
<dbReference type="Proteomes" id="UP000308744">
    <property type="component" value="Unassembled WGS sequence"/>
</dbReference>
<gene>
    <name evidence="1" type="ORF">FC756_25905</name>
</gene>
<name>A0A4U2XYQ1_9BACI</name>
<protein>
    <submittedName>
        <fullName evidence="1">Uncharacterized protein</fullName>
    </submittedName>
</protein>
<comment type="caution">
    <text evidence="1">The sequence shown here is derived from an EMBL/GenBank/DDBJ whole genome shotgun (WGS) entry which is preliminary data.</text>
</comment>
<keyword evidence="2" id="KW-1185">Reference proteome</keyword>
<proteinExistence type="predicted"/>
<dbReference type="RefSeq" id="WP_107897861.1">
    <property type="nucleotide sequence ID" value="NZ_PYWM01000068.1"/>
</dbReference>
<evidence type="ECO:0000313" key="1">
    <source>
        <dbReference type="EMBL" id="TKI53076.1"/>
    </source>
</evidence>
<evidence type="ECO:0000313" key="2">
    <source>
        <dbReference type="Proteomes" id="UP000308744"/>
    </source>
</evidence>
<reference evidence="1 2" key="1">
    <citation type="submission" date="2019-04" db="EMBL/GenBank/DDBJ databases">
        <title>Lysinibacillus genome sequencing.</title>
        <authorList>
            <person name="Dunlap C."/>
        </authorList>
    </citation>
    <scope>NUCLEOTIDE SEQUENCE [LARGE SCALE GENOMIC DNA]</scope>
    <source>
        <strain evidence="1 2">CCTCC AB 2010389</strain>
    </source>
</reference>
<dbReference type="AlphaFoldDB" id="A0A4U2XYQ1"/>
<organism evidence="1 2">
    <name type="scientific">Lysinibacillus mangiferihumi</name>
    <dbReference type="NCBI Taxonomy" id="1130819"/>
    <lineage>
        <taxon>Bacteria</taxon>
        <taxon>Bacillati</taxon>
        <taxon>Bacillota</taxon>
        <taxon>Bacilli</taxon>
        <taxon>Bacillales</taxon>
        <taxon>Bacillaceae</taxon>
        <taxon>Lysinibacillus</taxon>
    </lineage>
</organism>
<accession>A0A4U2XYQ1</accession>